<proteinExistence type="predicted"/>
<evidence type="ECO:0000313" key="1">
    <source>
        <dbReference type="EMBL" id="MBG3876708.1"/>
    </source>
</evidence>
<protein>
    <submittedName>
        <fullName evidence="1">Class I SAM-dependent methyltransferase</fullName>
    </submittedName>
</protein>
<organism evidence="1 2">
    <name type="scientific">Nitratidesulfovibrio oxamicus</name>
    <dbReference type="NCBI Taxonomy" id="32016"/>
    <lineage>
        <taxon>Bacteria</taxon>
        <taxon>Pseudomonadati</taxon>
        <taxon>Thermodesulfobacteriota</taxon>
        <taxon>Desulfovibrionia</taxon>
        <taxon>Desulfovibrionales</taxon>
        <taxon>Desulfovibrionaceae</taxon>
        <taxon>Nitratidesulfovibrio</taxon>
    </lineage>
</organism>
<dbReference type="Gene3D" id="3.40.50.150">
    <property type="entry name" value="Vaccinia Virus protein VP39"/>
    <property type="match status" value="1"/>
</dbReference>
<dbReference type="SUPFAM" id="SSF53335">
    <property type="entry name" value="S-adenosyl-L-methionine-dependent methyltransferases"/>
    <property type="match status" value="1"/>
</dbReference>
<accession>A0ABS0J2P3</accession>
<dbReference type="GO" id="GO:0008168">
    <property type="term" value="F:methyltransferase activity"/>
    <property type="evidence" value="ECO:0007669"/>
    <property type="project" value="UniProtKB-KW"/>
</dbReference>
<keyword evidence="1" id="KW-0808">Transferase</keyword>
<name>A0ABS0J2P3_9BACT</name>
<gene>
    <name evidence="1" type="ORF">FVW20_06615</name>
</gene>
<dbReference type="EMBL" id="VRYY01000152">
    <property type="protein sequence ID" value="MBG3876708.1"/>
    <property type="molecule type" value="Genomic_DNA"/>
</dbReference>
<reference evidence="1 2" key="1">
    <citation type="submission" date="2019-08" db="EMBL/GenBank/DDBJ databases">
        <authorList>
            <person name="Luo N."/>
        </authorList>
    </citation>
    <scope>NUCLEOTIDE SEQUENCE [LARGE SCALE GENOMIC DNA]</scope>
    <source>
        <strain evidence="1 2">NCIMB 9442</strain>
    </source>
</reference>
<dbReference type="GO" id="GO:0032259">
    <property type="term" value="P:methylation"/>
    <property type="evidence" value="ECO:0007669"/>
    <property type="project" value="UniProtKB-KW"/>
</dbReference>
<keyword evidence="2" id="KW-1185">Reference proteome</keyword>
<dbReference type="Proteomes" id="UP001194469">
    <property type="component" value="Unassembled WGS sequence"/>
</dbReference>
<sequence>MLQIAEWCADRVRASTYVHDGKTQWYAPSLAGASTLAAALYKPEVYAGVLDVLARLDEDDYSAYLKGFMRRGMARFGESWRYADICTVLYVLADLLGVESYLEIGVRRGRSLAMVLDRRPSADVVGFDLWLRDYAGMENPGPEYVAAQMAQLGHRGGLRFVTGDSTTTVPAHFAAHPDATYDLITVDGDHGPEGALRDLATVLPRLRIGGAIVFDDIAHPELGYLRGIWQRVVQSQPNMSCHVFDETGYGVAFAIRMR</sequence>
<dbReference type="Pfam" id="PF13578">
    <property type="entry name" value="Methyltransf_24"/>
    <property type="match status" value="1"/>
</dbReference>
<evidence type="ECO:0000313" key="2">
    <source>
        <dbReference type="Proteomes" id="UP001194469"/>
    </source>
</evidence>
<dbReference type="InterPro" id="IPR029063">
    <property type="entry name" value="SAM-dependent_MTases_sf"/>
</dbReference>
<dbReference type="RefSeq" id="WP_196608812.1">
    <property type="nucleotide sequence ID" value="NZ_VRYY01000152.1"/>
</dbReference>
<comment type="caution">
    <text evidence="1">The sequence shown here is derived from an EMBL/GenBank/DDBJ whole genome shotgun (WGS) entry which is preliminary data.</text>
</comment>
<keyword evidence="1" id="KW-0489">Methyltransferase</keyword>